<dbReference type="AlphaFoldDB" id="A0A5P9QAF3"/>
<evidence type="ECO:0000313" key="2">
    <source>
        <dbReference type="Proteomes" id="UP000326702"/>
    </source>
</evidence>
<proteinExistence type="predicted"/>
<sequence>MPEEFQRALRSLRGVQVRADVSLHEIPAPTRVAPFALALTGELAGHGAHATDAASGRFVVLYDPDGQEVWQGRFRAVTMVRAPLERDLVRDPLLSEVAWTWLREALVSAGAGSRAHGGTVTRVISESFGSLADTPEADEIEIRASWTPTTPDLAPHLHAWAHLMGSVAGRPALPEGVTPLRARRAGSGS</sequence>
<evidence type="ECO:0000313" key="1">
    <source>
        <dbReference type="EMBL" id="QFU98431.1"/>
    </source>
</evidence>
<protein>
    <recommendedName>
        <fullName evidence="3">Enoyl-CoA hydratase</fullName>
    </recommendedName>
</protein>
<organism evidence="1 2">
    <name type="scientific">Luteimicrobium xylanilyticum</name>
    <dbReference type="NCBI Taxonomy" id="1133546"/>
    <lineage>
        <taxon>Bacteria</taxon>
        <taxon>Bacillati</taxon>
        <taxon>Actinomycetota</taxon>
        <taxon>Actinomycetes</taxon>
        <taxon>Micrococcales</taxon>
        <taxon>Luteimicrobium</taxon>
    </lineage>
</organism>
<gene>
    <name evidence="1" type="ORF">KDY119_01947</name>
</gene>
<dbReference type="EMBL" id="CP045529">
    <property type="protein sequence ID" value="QFU98431.1"/>
    <property type="molecule type" value="Genomic_DNA"/>
</dbReference>
<accession>A0A5P9QAF3</accession>
<dbReference type="KEGG" id="lxl:KDY119_01947"/>
<dbReference type="Pfam" id="PF11452">
    <property type="entry name" value="DUF3000"/>
    <property type="match status" value="1"/>
</dbReference>
<name>A0A5P9QAF3_9MICO</name>
<reference evidence="1 2" key="1">
    <citation type="submission" date="2019-10" db="EMBL/GenBank/DDBJ databases">
        <title>Genome sequence of Luteimicrobium xylanilyticum HY-24.</title>
        <authorList>
            <person name="Kim D.Y."/>
            <person name="Park H.-Y."/>
        </authorList>
    </citation>
    <scope>NUCLEOTIDE SEQUENCE [LARGE SCALE GENOMIC DNA]</scope>
    <source>
        <strain evidence="1 2">HY-24</strain>
    </source>
</reference>
<evidence type="ECO:0008006" key="3">
    <source>
        <dbReference type="Google" id="ProtNLM"/>
    </source>
</evidence>
<keyword evidence="2" id="KW-1185">Reference proteome</keyword>
<dbReference type="InterPro" id="IPR021555">
    <property type="entry name" value="DUF3000"/>
</dbReference>
<dbReference type="Proteomes" id="UP000326702">
    <property type="component" value="Chromosome"/>
</dbReference>